<keyword evidence="8" id="KW-1185">Reference proteome</keyword>
<evidence type="ECO:0000256" key="1">
    <source>
        <dbReference type="ARBA" id="ARBA00004141"/>
    </source>
</evidence>
<dbReference type="GO" id="GO:0005385">
    <property type="term" value="F:zinc ion transmembrane transporter activity"/>
    <property type="evidence" value="ECO:0007669"/>
    <property type="project" value="TreeGrafter"/>
</dbReference>
<dbReference type="InterPro" id="IPR050799">
    <property type="entry name" value="ZIP_Transporter"/>
</dbReference>
<dbReference type="OrthoDB" id="200954at2759"/>
<evidence type="ECO:0000313" key="8">
    <source>
        <dbReference type="Proteomes" id="UP000678499"/>
    </source>
</evidence>
<gene>
    <name evidence="7" type="ORF">NMOB1V02_LOCUS1579</name>
</gene>
<dbReference type="PANTHER" id="PTHR12191">
    <property type="entry name" value="SOLUTE CARRIER FAMILY 39"/>
    <property type="match status" value="1"/>
</dbReference>
<evidence type="ECO:0000256" key="3">
    <source>
        <dbReference type="ARBA" id="ARBA00022692"/>
    </source>
</evidence>
<dbReference type="GO" id="GO:0005886">
    <property type="term" value="C:plasma membrane"/>
    <property type="evidence" value="ECO:0007669"/>
    <property type="project" value="TreeGrafter"/>
</dbReference>
<comment type="similarity">
    <text evidence="2">Belongs to the ZIP transporter (TC 2.A.5) family.</text>
</comment>
<evidence type="ECO:0000256" key="2">
    <source>
        <dbReference type="ARBA" id="ARBA00006939"/>
    </source>
</evidence>
<dbReference type="GO" id="GO:0140410">
    <property type="term" value="F:monoatomic cation:bicarbonate symporter activity"/>
    <property type="evidence" value="ECO:0007669"/>
    <property type="project" value="TreeGrafter"/>
</dbReference>
<feature type="transmembrane region" description="Helical" evidence="6">
    <location>
        <begin position="7"/>
        <end position="25"/>
    </location>
</feature>
<accession>A0A7R9BFJ1</accession>
<name>A0A7R9BFJ1_9CRUS</name>
<sequence>MCSKVKWLQLIPLTMMMMMIGTLGSSSRASIIPSPGNNSSQSVPQTHQPWRFGPHEKPSKTEIWGYGMLLVTGISSCSVIGGLCLPCISNRFYPSFMTVLIGLAMGTLLSSACFHLLPTALQAHEIFEEKGDYLFPALGTVIGAYSFLLVETCLKVVLQFRQRPKGNPATITCVQTIDTEDVVRCQEPAIKASFGHPEYRKKTRKIKDLFCGSGTKSKAEIASVAWMIIVGDSLHNFVDGVAIGAAFSESVLVGLSVSIAVICEEFPHELGDLAVLINAGMSIRRALLYNFASALSCYVGLAFGILLGDVTESASIIFGVAGGIFLYISLTDMAPELNEAAANASKEGLRAWGKVVILQTIGFSTGVAFLFLMAYFQDSMQLETGL</sequence>
<keyword evidence="4 6" id="KW-1133">Transmembrane helix</keyword>
<dbReference type="GO" id="GO:0071578">
    <property type="term" value="P:zinc ion import across plasma membrane"/>
    <property type="evidence" value="ECO:0007669"/>
    <property type="project" value="TreeGrafter"/>
</dbReference>
<feature type="transmembrane region" description="Helical" evidence="6">
    <location>
        <begin position="313"/>
        <end position="330"/>
    </location>
</feature>
<evidence type="ECO:0000256" key="6">
    <source>
        <dbReference type="SAM" id="Phobius"/>
    </source>
</evidence>
<dbReference type="AlphaFoldDB" id="A0A7R9BFJ1"/>
<dbReference type="InterPro" id="IPR003689">
    <property type="entry name" value="ZIP"/>
</dbReference>
<dbReference type="GO" id="GO:0030003">
    <property type="term" value="P:intracellular monoatomic cation homeostasis"/>
    <property type="evidence" value="ECO:0007669"/>
    <property type="project" value="TreeGrafter"/>
</dbReference>
<evidence type="ECO:0000256" key="5">
    <source>
        <dbReference type="ARBA" id="ARBA00023136"/>
    </source>
</evidence>
<feature type="transmembrane region" description="Helical" evidence="6">
    <location>
        <begin position="287"/>
        <end position="307"/>
    </location>
</feature>
<evidence type="ECO:0000313" key="7">
    <source>
        <dbReference type="EMBL" id="CAD7273706.1"/>
    </source>
</evidence>
<organism evidence="7">
    <name type="scientific">Notodromas monacha</name>
    <dbReference type="NCBI Taxonomy" id="399045"/>
    <lineage>
        <taxon>Eukaryota</taxon>
        <taxon>Metazoa</taxon>
        <taxon>Ecdysozoa</taxon>
        <taxon>Arthropoda</taxon>
        <taxon>Crustacea</taxon>
        <taxon>Oligostraca</taxon>
        <taxon>Ostracoda</taxon>
        <taxon>Podocopa</taxon>
        <taxon>Podocopida</taxon>
        <taxon>Cypridocopina</taxon>
        <taxon>Cypridoidea</taxon>
        <taxon>Cyprididae</taxon>
        <taxon>Notodromas</taxon>
    </lineage>
</organism>
<proteinExistence type="inferred from homology"/>
<feature type="transmembrane region" description="Helical" evidence="6">
    <location>
        <begin position="137"/>
        <end position="158"/>
    </location>
</feature>
<dbReference type="EMBL" id="OA882198">
    <property type="protein sequence ID" value="CAD7273706.1"/>
    <property type="molecule type" value="Genomic_DNA"/>
</dbReference>
<feature type="transmembrane region" description="Helical" evidence="6">
    <location>
        <begin position="97"/>
        <end position="117"/>
    </location>
</feature>
<comment type="subcellular location">
    <subcellularLocation>
        <location evidence="1">Membrane</location>
        <topology evidence="1">Multi-pass membrane protein</topology>
    </subcellularLocation>
</comment>
<protein>
    <recommendedName>
        <fullName evidence="9">Zinc transporter ZIP14</fullName>
    </recommendedName>
</protein>
<dbReference type="Pfam" id="PF02535">
    <property type="entry name" value="Zip"/>
    <property type="match status" value="1"/>
</dbReference>
<feature type="transmembrane region" description="Helical" evidence="6">
    <location>
        <begin position="63"/>
        <end position="85"/>
    </location>
</feature>
<keyword evidence="3 6" id="KW-0812">Transmembrane</keyword>
<reference evidence="7" key="1">
    <citation type="submission" date="2020-11" db="EMBL/GenBank/DDBJ databases">
        <authorList>
            <person name="Tran Van P."/>
        </authorList>
    </citation>
    <scope>NUCLEOTIDE SEQUENCE</scope>
</reference>
<dbReference type="Proteomes" id="UP000678499">
    <property type="component" value="Unassembled WGS sequence"/>
</dbReference>
<evidence type="ECO:0000256" key="4">
    <source>
        <dbReference type="ARBA" id="ARBA00022989"/>
    </source>
</evidence>
<dbReference type="PANTHER" id="PTHR12191:SF37">
    <property type="entry name" value="ZINC TRANSPORTER FOI"/>
    <property type="match status" value="1"/>
</dbReference>
<keyword evidence="5 6" id="KW-0472">Membrane</keyword>
<dbReference type="EMBL" id="CAJPEX010000161">
    <property type="protein sequence ID" value="CAG0913858.1"/>
    <property type="molecule type" value="Genomic_DNA"/>
</dbReference>
<evidence type="ECO:0008006" key="9">
    <source>
        <dbReference type="Google" id="ProtNLM"/>
    </source>
</evidence>
<feature type="transmembrane region" description="Helical" evidence="6">
    <location>
        <begin position="351"/>
        <end position="376"/>
    </location>
</feature>